<proteinExistence type="predicted"/>
<sequence>MGLPFIEIIESVTPDPNALMWKFADADKEIKDGAVLTVRESQHALFLNEGQLADVFPAGRHTLKTENIPILTRLRGWKYGFESPIKADIYFFNTHQFVNLKWGTPAPVLMKDATFGQVRVRAFGTYNIRITDVSKFFKEYAGTWPRLSITELELQLRDFIAPKFAEVLALAQISVVDAAGNISGLNEKTQPLLQPYFTDFGLEITRFTITSITLPEEVLKQYDKVTGMNMVTDMNKFSQYSIANAMDKEHSNLGDGARQAVTMGLITNMVTQGAMQPKPAPAADITERLKQLKALFDAQLITEQEYAAKKEELLKLL</sequence>
<evidence type="ECO:0000313" key="2">
    <source>
        <dbReference type="EMBL" id="SKD08912.1"/>
    </source>
</evidence>
<keyword evidence="3" id="KW-1185">Reference proteome</keyword>
<dbReference type="AlphaFoldDB" id="A0A1T5P8A9"/>
<dbReference type="InterPro" id="IPR036013">
    <property type="entry name" value="Band_7/SPFH_dom_sf"/>
</dbReference>
<keyword evidence="2" id="KW-0645">Protease</keyword>
<dbReference type="Proteomes" id="UP000190166">
    <property type="component" value="Unassembled WGS sequence"/>
</dbReference>
<dbReference type="Gene3D" id="3.30.479.30">
    <property type="entry name" value="Band 7 domain"/>
    <property type="match status" value="1"/>
</dbReference>
<keyword evidence="2" id="KW-0378">Hydrolase</keyword>
<evidence type="ECO:0000259" key="1">
    <source>
        <dbReference type="Pfam" id="PF13421"/>
    </source>
</evidence>
<dbReference type="SUPFAM" id="SSF117892">
    <property type="entry name" value="Band 7/SPFH domain"/>
    <property type="match status" value="1"/>
</dbReference>
<dbReference type="InterPro" id="IPR033880">
    <property type="entry name" value="SPFH_YdjI"/>
</dbReference>
<feature type="domain" description="SPFH" evidence="1">
    <location>
        <begin position="20"/>
        <end position="229"/>
    </location>
</feature>
<dbReference type="Pfam" id="PF13421">
    <property type="entry name" value="Band_7_1"/>
    <property type="match status" value="1"/>
</dbReference>
<dbReference type="STRING" id="393003.SAMN05660461_4789"/>
<protein>
    <submittedName>
        <fullName evidence="2">Membrane protease subunit, stomatin/prohibitin family, contains C-terminal Zn-ribbon domain</fullName>
    </submittedName>
</protein>
<dbReference type="GO" id="GO:0006508">
    <property type="term" value="P:proteolysis"/>
    <property type="evidence" value="ECO:0007669"/>
    <property type="project" value="UniProtKB-KW"/>
</dbReference>
<reference evidence="3" key="1">
    <citation type="submission" date="2017-02" db="EMBL/GenBank/DDBJ databases">
        <authorList>
            <person name="Varghese N."/>
            <person name="Submissions S."/>
        </authorList>
    </citation>
    <scope>NUCLEOTIDE SEQUENCE [LARGE SCALE GENOMIC DNA]</scope>
    <source>
        <strain evidence="3">DSM 18108</strain>
    </source>
</reference>
<dbReference type="EMBL" id="FUZZ01000004">
    <property type="protein sequence ID" value="SKD08912.1"/>
    <property type="molecule type" value="Genomic_DNA"/>
</dbReference>
<organism evidence="2 3">
    <name type="scientific">Chitinophaga ginsengisegetis</name>
    <dbReference type="NCBI Taxonomy" id="393003"/>
    <lineage>
        <taxon>Bacteria</taxon>
        <taxon>Pseudomonadati</taxon>
        <taxon>Bacteroidota</taxon>
        <taxon>Chitinophagia</taxon>
        <taxon>Chitinophagales</taxon>
        <taxon>Chitinophagaceae</taxon>
        <taxon>Chitinophaga</taxon>
    </lineage>
</organism>
<evidence type="ECO:0000313" key="3">
    <source>
        <dbReference type="Proteomes" id="UP000190166"/>
    </source>
</evidence>
<dbReference type="CDD" id="cd03408">
    <property type="entry name" value="SPFH_like_u1"/>
    <property type="match status" value="1"/>
</dbReference>
<dbReference type="PANTHER" id="PTHR37826">
    <property type="entry name" value="FLOTILLIN BAND_7_5 DOMAIN PROTEIN"/>
    <property type="match status" value="1"/>
</dbReference>
<accession>A0A1T5P8A9</accession>
<dbReference type="RefSeq" id="WP_079472064.1">
    <property type="nucleotide sequence ID" value="NZ_FUZZ01000004.1"/>
</dbReference>
<dbReference type="GO" id="GO:0008233">
    <property type="term" value="F:peptidase activity"/>
    <property type="evidence" value="ECO:0007669"/>
    <property type="project" value="UniProtKB-KW"/>
</dbReference>
<name>A0A1T5P8A9_9BACT</name>
<gene>
    <name evidence="2" type="ORF">SAMN05660461_4789</name>
</gene>
<dbReference type="PANTHER" id="PTHR37826:SF2">
    <property type="entry name" value="ZINC-RIBBON DOMAIN-CONTAINING PROTEIN"/>
    <property type="match status" value="1"/>
</dbReference>